<dbReference type="InterPro" id="IPR003439">
    <property type="entry name" value="ABC_transporter-like_ATP-bd"/>
</dbReference>
<keyword evidence="6" id="KW-0547">Nucleotide-binding</keyword>
<dbReference type="GO" id="GO:0046677">
    <property type="term" value="P:response to antibiotic"/>
    <property type="evidence" value="ECO:0007669"/>
    <property type="project" value="UniProtKB-KW"/>
</dbReference>
<dbReference type="Pfam" id="PF00005">
    <property type="entry name" value="ABC_tran"/>
    <property type="match status" value="1"/>
</dbReference>
<dbReference type="EMBL" id="LNTU01000038">
    <property type="protein sequence ID" value="KXF75547.1"/>
    <property type="molecule type" value="Genomic_DNA"/>
</dbReference>
<dbReference type="STRING" id="1494590.ATN84_20075"/>
<keyword evidence="5 14" id="KW-0812">Transmembrane</keyword>
<dbReference type="PANTHER" id="PTHR30572">
    <property type="entry name" value="MEMBRANE COMPONENT OF TRANSPORTER-RELATED"/>
    <property type="match status" value="1"/>
</dbReference>
<dbReference type="Pfam" id="PF12704">
    <property type="entry name" value="MacB_PCD"/>
    <property type="match status" value="1"/>
</dbReference>
<dbReference type="OrthoDB" id="9770036at2"/>
<dbReference type="RefSeq" id="WP_068884750.1">
    <property type="nucleotide sequence ID" value="NZ_LNTU01000038.1"/>
</dbReference>
<proteinExistence type="inferred from homology"/>
<evidence type="ECO:0000256" key="4">
    <source>
        <dbReference type="ARBA" id="ARBA00022519"/>
    </source>
</evidence>
<keyword evidence="7" id="KW-0067">ATP-binding</keyword>
<evidence type="ECO:0000256" key="13">
    <source>
        <dbReference type="ARBA" id="ARBA00041199"/>
    </source>
</evidence>
<dbReference type="InterPro" id="IPR027417">
    <property type="entry name" value="P-loop_NTPase"/>
</dbReference>
<comment type="subcellular location">
    <subcellularLocation>
        <location evidence="1">Cell inner membrane</location>
        <topology evidence="1">Multi-pass membrane protein</topology>
    </subcellularLocation>
</comment>
<gene>
    <name evidence="16" type="ORF">ATN84_20075</name>
</gene>
<evidence type="ECO:0000259" key="15">
    <source>
        <dbReference type="PROSITE" id="PS50893"/>
    </source>
</evidence>
<evidence type="ECO:0000256" key="8">
    <source>
        <dbReference type="ARBA" id="ARBA00022967"/>
    </source>
</evidence>
<evidence type="ECO:0000256" key="6">
    <source>
        <dbReference type="ARBA" id="ARBA00022741"/>
    </source>
</evidence>
<dbReference type="SUPFAM" id="SSF52540">
    <property type="entry name" value="P-loop containing nucleoside triphosphate hydrolases"/>
    <property type="match status" value="1"/>
</dbReference>
<keyword evidence="10 14" id="KW-0472">Membrane</keyword>
<keyword evidence="2" id="KW-0813">Transport</keyword>
<dbReference type="InterPro" id="IPR050250">
    <property type="entry name" value="Macrolide_Exporter_MacB"/>
</dbReference>
<evidence type="ECO:0000313" key="17">
    <source>
        <dbReference type="Proteomes" id="UP000070107"/>
    </source>
</evidence>
<evidence type="ECO:0000256" key="2">
    <source>
        <dbReference type="ARBA" id="ARBA00022448"/>
    </source>
</evidence>
<dbReference type="PROSITE" id="PS50893">
    <property type="entry name" value="ABC_TRANSPORTER_2"/>
    <property type="match status" value="1"/>
</dbReference>
<comment type="caution">
    <text evidence="16">The sequence shown here is derived from an EMBL/GenBank/DDBJ whole genome shotgun (WGS) entry which is preliminary data.</text>
</comment>
<dbReference type="FunFam" id="3.40.50.300:FF:000032">
    <property type="entry name" value="Export ABC transporter ATP-binding protein"/>
    <property type="match status" value="1"/>
</dbReference>
<feature type="domain" description="ABC transporter" evidence="15">
    <location>
        <begin position="7"/>
        <end position="245"/>
    </location>
</feature>
<dbReference type="InterPro" id="IPR003838">
    <property type="entry name" value="ABC3_permease_C"/>
</dbReference>
<dbReference type="InterPro" id="IPR003593">
    <property type="entry name" value="AAA+_ATPase"/>
</dbReference>
<dbReference type="CDD" id="cd03255">
    <property type="entry name" value="ABC_MJ0796_LolCDE_FtsE"/>
    <property type="match status" value="1"/>
</dbReference>
<comment type="similarity">
    <text evidence="12">Belongs to the ABC transporter superfamily. Macrolide exporter (TC 3.A.1.122) family.</text>
</comment>
<organism evidence="16 17">
    <name type="scientific">Paramesorhizobium deserti</name>
    <dbReference type="NCBI Taxonomy" id="1494590"/>
    <lineage>
        <taxon>Bacteria</taxon>
        <taxon>Pseudomonadati</taxon>
        <taxon>Pseudomonadota</taxon>
        <taxon>Alphaproteobacteria</taxon>
        <taxon>Hyphomicrobiales</taxon>
        <taxon>Phyllobacteriaceae</taxon>
        <taxon>Paramesorhizobium</taxon>
    </lineage>
</organism>
<dbReference type="AlphaFoldDB" id="A0A135HQS0"/>
<reference evidence="16 17" key="1">
    <citation type="submission" date="2015-11" db="EMBL/GenBank/DDBJ databases">
        <title>Draft genome sequence of Paramesorhizobium deserti A-3-E, a strain highly resistant to diverse beta-lactam antibiotics.</title>
        <authorList>
            <person name="Lv R."/>
            <person name="Yang X."/>
            <person name="Fang N."/>
            <person name="Guo J."/>
            <person name="Luo X."/>
            <person name="Peng F."/>
            <person name="Yang R."/>
            <person name="Cui Y."/>
            <person name="Fang C."/>
            <person name="Song Y."/>
        </authorList>
    </citation>
    <scope>NUCLEOTIDE SEQUENCE [LARGE SCALE GENOMIC DNA]</scope>
    <source>
        <strain evidence="16 17">A-3-E</strain>
    </source>
</reference>
<evidence type="ECO:0000256" key="12">
    <source>
        <dbReference type="ARBA" id="ARBA00038388"/>
    </source>
</evidence>
<dbReference type="SMART" id="SM00382">
    <property type="entry name" value="AAA"/>
    <property type="match status" value="1"/>
</dbReference>
<evidence type="ECO:0000256" key="7">
    <source>
        <dbReference type="ARBA" id="ARBA00022840"/>
    </source>
</evidence>
<dbReference type="GO" id="GO:0022857">
    <property type="term" value="F:transmembrane transporter activity"/>
    <property type="evidence" value="ECO:0007669"/>
    <property type="project" value="UniProtKB-ARBA"/>
</dbReference>
<dbReference type="InterPro" id="IPR025857">
    <property type="entry name" value="MacB_PCD"/>
</dbReference>
<dbReference type="Proteomes" id="UP000070107">
    <property type="component" value="Unassembled WGS sequence"/>
</dbReference>
<feature type="transmembrane region" description="Helical" evidence="14">
    <location>
        <begin position="613"/>
        <end position="637"/>
    </location>
</feature>
<dbReference type="InterPro" id="IPR017911">
    <property type="entry name" value="MacB-like_ATP-bd"/>
</dbReference>
<feature type="transmembrane region" description="Helical" evidence="14">
    <location>
        <begin position="527"/>
        <end position="554"/>
    </location>
</feature>
<keyword evidence="3" id="KW-1003">Cell membrane</keyword>
<dbReference type="InterPro" id="IPR017871">
    <property type="entry name" value="ABC_transporter-like_CS"/>
</dbReference>
<keyword evidence="17" id="KW-1185">Reference proteome</keyword>
<name>A0A135HQS0_9HYPH</name>
<dbReference type="GO" id="GO:0016887">
    <property type="term" value="F:ATP hydrolysis activity"/>
    <property type="evidence" value="ECO:0007669"/>
    <property type="project" value="InterPro"/>
</dbReference>
<dbReference type="GO" id="GO:0005886">
    <property type="term" value="C:plasma membrane"/>
    <property type="evidence" value="ECO:0007669"/>
    <property type="project" value="UniProtKB-SubCell"/>
</dbReference>
<keyword evidence="4" id="KW-0997">Cell inner membrane</keyword>
<feature type="transmembrane region" description="Helical" evidence="14">
    <location>
        <begin position="574"/>
        <end position="607"/>
    </location>
</feature>
<protein>
    <recommendedName>
        <fullName evidence="13">Pyoverdine export ATP-binding/permease protein PvdT</fullName>
    </recommendedName>
</protein>
<evidence type="ECO:0000313" key="16">
    <source>
        <dbReference type="EMBL" id="KXF75547.1"/>
    </source>
</evidence>
<keyword evidence="11" id="KW-0046">Antibiotic resistance</keyword>
<evidence type="ECO:0000256" key="14">
    <source>
        <dbReference type="SAM" id="Phobius"/>
    </source>
</evidence>
<keyword evidence="8" id="KW-1278">Translocase</keyword>
<keyword evidence="9 14" id="KW-1133">Transmembrane helix</keyword>
<evidence type="ECO:0000256" key="10">
    <source>
        <dbReference type="ARBA" id="ARBA00023136"/>
    </source>
</evidence>
<dbReference type="Pfam" id="PF02687">
    <property type="entry name" value="FtsX"/>
    <property type="match status" value="1"/>
</dbReference>
<evidence type="ECO:0000256" key="1">
    <source>
        <dbReference type="ARBA" id="ARBA00004429"/>
    </source>
</evidence>
<evidence type="ECO:0000256" key="5">
    <source>
        <dbReference type="ARBA" id="ARBA00022692"/>
    </source>
</evidence>
<dbReference type="GO" id="GO:0005524">
    <property type="term" value="F:ATP binding"/>
    <property type="evidence" value="ECO:0007669"/>
    <property type="project" value="UniProtKB-KW"/>
</dbReference>
<sequence>MSETPLIALNGITRVYPSGDEFATVLHHIDLTIQRGEMVAIIGASGSGKSTLMNILGCLDRPSEGEYLISGRSTSELEADELAELRREHFGFIFQRYHLLNELDAVGNVEIPAIYAGQRRDVRREKAEAILQRLGMGERKHHRPSQLSGGQQQRVSIARALINNADVILADEPTGALDSHSSEDVLSILQELNREGRTIIIVTHDRNVAARAQRIIEINDGMIIADRRNGTVHSDGASNADVHSKLEKPKPYGGMRDRFNEAFAMALRSMNAHRMRTFLTMLGIVIGTASVVCVVALGQGSQKQILDQISDLGTNTLYISPGRGFGDLKAAQITTLTVADAIELAKLPYVMAATPASSTTSTVRVGGKEVSVRVSGVGYQYFATRNSKLLEGRFFDRQSVNDMAQEAVIDENAKKTLFPHERGSVIGKIVLLKDAPVRVIGVVKAEEAGMGGAQNLEVFLPYTTVQTRMTGSRTLQSIVVRVNDTMDPAEAEKMVTAFLTKRHGEQDFFIFNTDSLQKTIQATTGTLALLIACIAGISLFVGGIGVMNIMLVAVSERINEIGVRMAIGARQSDILQQFLIEALLVCLIGGVLGVLIAAGFGAFFAQFSTMFQLIYSPASMIMALVCSSLIGIGFGFIPARNASKLDPVVALARD</sequence>
<evidence type="ECO:0000256" key="9">
    <source>
        <dbReference type="ARBA" id="ARBA00022989"/>
    </source>
</evidence>
<dbReference type="PANTHER" id="PTHR30572:SF14">
    <property type="entry name" value="MACROLIDE EXPORT ATP-BINDING_PERMEASE PROTEIN MACB"/>
    <property type="match status" value="1"/>
</dbReference>
<dbReference type="GO" id="GO:0098796">
    <property type="term" value="C:membrane protein complex"/>
    <property type="evidence" value="ECO:0007669"/>
    <property type="project" value="UniProtKB-ARBA"/>
</dbReference>
<feature type="transmembrane region" description="Helical" evidence="14">
    <location>
        <begin position="278"/>
        <end position="298"/>
    </location>
</feature>
<accession>A0A135HQS0</accession>
<evidence type="ECO:0000256" key="3">
    <source>
        <dbReference type="ARBA" id="ARBA00022475"/>
    </source>
</evidence>
<dbReference type="PROSITE" id="PS00211">
    <property type="entry name" value="ABC_TRANSPORTER_1"/>
    <property type="match status" value="1"/>
</dbReference>
<dbReference type="Gene3D" id="3.40.50.300">
    <property type="entry name" value="P-loop containing nucleotide triphosphate hydrolases"/>
    <property type="match status" value="1"/>
</dbReference>
<evidence type="ECO:0000256" key="11">
    <source>
        <dbReference type="ARBA" id="ARBA00023251"/>
    </source>
</evidence>